<gene>
    <name evidence="3" type="ORF">R5R33_08790</name>
</gene>
<dbReference type="PROSITE" id="PS51257">
    <property type="entry name" value="PROKAR_LIPOPROTEIN"/>
    <property type="match status" value="1"/>
</dbReference>
<dbReference type="InterPro" id="IPR032466">
    <property type="entry name" value="Metal_Hydrolase"/>
</dbReference>
<keyword evidence="4" id="KW-1185">Reference proteome</keyword>
<dbReference type="Pfam" id="PF07969">
    <property type="entry name" value="Amidohydro_3"/>
    <property type="match status" value="1"/>
</dbReference>
<dbReference type="KEGG" id="mpaf:R5R33_08790"/>
<dbReference type="RefSeq" id="WP_318955645.1">
    <property type="nucleotide sequence ID" value="NZ_CP137555.1"/>
</dbReference>
<protein>
    <submittedName>
        <fullName evidence="3">Amidohydrolase</fullName>
        <ecNumber evidence="3">3.5.-.-</ecNumber>
    </submittedName>
</protein>
<dbReference type="InterPro" id="IPR013108">
    <property type="entry name" value="Amidohydro_3"/>
</dbReference>
<dbReference type="AlphaFoldDB" id="A0AAU0N5A3"/>
<evidence type="ECO:0000259" key="2">
    <source>
        <dbReference type="Pfam" id="PF07969"/>
    </source>
</evidence>
<reference evidence="3 4" key="1">
    <citation type="submission" date="2023-10" db="EMBL/GenBank/DDBJ databases">
        <title>Description of Microbulbifer bruguierae sp. nov., isolated from the sediments of mangrove plant Bruguiera sexangula and comparative genomic analyses of the genus Microbulbifer.</title>
        <authorList>
            <person name="Long M."/>
        </authorList>
    </citation>
    <scope>NUCLEOTIDE SEQUENCE [LARGE SCALE GENOMIC DNA]</scope>
    <source>
        <strain evidence="3 4">SPO729</strain>
    </source>
</reference>
<dbReference type="Gene3D" id="3.20.20.140">
    <property type="entry name" value="Metal-dependent hydrolases"/>
    <property type="match status" value="1"/>
</dbReference>
<feature type="domain" description="Amidohydrolase 3" evidence="2">
    <location>
        <begin position="66"/>
        <end position="508"/>
    </location>
</feature>
<accession>A0AAU0N5A3</accession>
<feature type="chain" id="PRO_5043546615" evidence="1">
    <location>
        <begin position="23"/>
        <end position="553"/>
    </location>
</feature>
<dbReference type="EC" id="3.5.-.-" evidence="3"/>
<sequence length="553" mass="59249">MPHIRKLLILFSWLLTSACSQQAPDRILYNGAGIPAAVAIKDGKVLAMGRDGEILPMAGAATAKEDLAGATLLPGFVDHHIHLLNVGRSLVNRQNGEALFVDLSGITSKAALVERLRARSSQLAQGQWLLGKGWSQGAWGATELPDRKWLDEAVPDRPVFLTRVDGHAGWANSAALTLAGIDRASMDPAGGRILRRPDGEPTGVLLERANEVVLALLPKPDVAELTSAFAAAARTLARAGNTEVYDAGFLAPPGIVGLNLDSGYILDALLALDRTHPLPLKINLMIPAPSALAEQLVSGAPRPGSPRVTVTHIKLFADGALGSRGAALTHPFNDDPSTRGLMRMSDDEIVQWTQRALDSGLGLAAHAIGDDAVHRVLNAFEFVLQSHPDISPERLRLEHASYLSDEDSARAAGLGISLSVQPNFVYPDDQGHAMEDARLGDTDRVYAFASLLKAGNRLLGGSDAFTLPTGPLSDMYSAVTRQNYQGFPRAGWHPEQKLPLEQALSMFSRPWQLGMPADFTLLDKQPGTLDAAQLRQARVLATYLDGQRVSVDN</sequence>
<dbReference type="SUPFAM" id="SSF51556">
    <property type="entry name" value="Metallo-dependent hydrolases"/>
    <property type="match status" value="1"/>
</dbReference>
<dbReference type="PANTHER" id="PTHR22642:SF2">
    <property type="entry name" value="PROTEIN LONG AFTER FAR-RED 3"/>
    <property type="match status" value="1"/>
</dbReference>
<dbReference type="GO" id="GO:0016810">
    <property type="term" value="F:hydrolase activity, acting on carbon-nitrogen (but not peptide) bonds"/>
    <property type="evidence" value="ECO:0007669"/>
    <property type="project" value="InterPro"/>
</dbReference>
<proteinExistence type="predicted"/>
<dbReference type="Proteomes" id="UP001302477">
    <property type="component" value="Chromosome"/>
</dbReference>
<dbReference type="SUPFAM" id="SSF51338">
    <property type="entry name" value="Composite domain of metallo-dependent hydrolases"/>
    <property type="match status" value="1"/>
</dbReference>
<organism evidence="3 4">
    <name type="scientific">Microbulbifer pacificus</name>
    <dbReference type="NCBI Taxonomy" id="407164"/>
    <lineage>
        <taxon>Bacteria</taxon>
        <taxon>Pseudomonadati</taxon>
        <taxon>Pseudomonadota</taxon>
        <taxon>Gammaproteobacteria</taxon>
        <taxon>Cellvibrionales</taxon>
        <taxon>Microbulbiferaceae</taxon>
        <taxon>Microbulbifer</taxon>
    </lineage>
</organism>
<dbReference type="EMBL" id="CP137555">
    <property type="protein sequence ID" value="WOX07216.1"/>
    <property type="molecule type" value="Genomic_DNA"/>
</dbReference>
<dbReference type="Gene3D" id="3.10.310.70">
    <property type="match status" value="1"/>
</dbReference>
<evidence type="ECO:0000256" key="1">
    <source>
        <dbReference type="SAM" id="SignalP"/>
    </source>
</evidence>
<dbReference type="InterPro" id="IPR033932">
    <property type="entry name" value="YtcJ-like"/>
</dbReference>
<dbReference type="InterPro" id="IPR011059">
    <property type="entry name" value="Metal-dep_hydrolase_composite"/>
</dbReference>
<name>A0AAU0N5A3_9GAMM</name>
<evidence type="ECO:0000313" key="4">
    <source>
        <dbReference type="Proteomes" id="UP001302477"/>
    </source>
</evidence>
<keyword evidence="1" id="KW-0732">Signal</keyword>
<dbReference type="Gene3D" id="2.30.40.10">
    <property type="entry name" value="Urease, subunit C, domain 1"/>
    <property type="match status" value="1"/>
</dbReference>
<keyword evidence="3" id="KW-0378">Hydrolase</keyword>
<feature type="signal peptide" evidence="1">
    <location>
        <begin position="1"/>
        <end position="22"/>
    </location>
</feature>
<dbReference type="PANTHER" id="PTHR22642">
    <property type="entry name" value="IMIDAZOLONEPROPIONASE"/>
    <property type="match status" value="1"/>
</dbReference>
<evidence type="ECO:0000313" key="3">
    <source>
        <dbReference type="EMBL" id="WOX07216.1"/>
    </source>
</evidence>
<dbReference type="CDD" id="cd01300">
    <property type="entry name" value="YtcJ_like"/>
    <property type="match status" value="1"/>
</dbReference>